<dbReference type="InterPro" id="IPR000719">
    <property type="entry name" value="Prot_kinase_dom"/>
</dbReference>
<feature type="transmembrane region" description="Helical" evidence="10">
    <location>
        <begin position="166"/>
        <end position="185"/>
    </location>
</feature>
<proteinExistence type="predicted"/>
<evidence type="ECO:0000256" key="8">
    <source>
        <dbReference type="ARBA" id="ARBA00023170"/>
    </source>
</evidence>
<keyword evidence="6 13" id="KW-0418">Kinase</keyword>
<dbReference type="SUPFAM" id="SSF56112">
    <property type="entry name" value="Protein kinase-like (PK-like)"/>
    <property type="match status" value="1"/>
</dbReference>
<evidence type="ECO:0000313" key="13">
    <source>
        <dbReference type="EMBL" id="KAK1401904.1"/>
    </source>
</evidence>
<dbReference type="Gene3D" id="1.10.510.10">
    <property type="entry name" value="Transferase(Phosphotransferase) domain 1"/>
    <property type="match status" value="1"/>
</dbReference>
<evidence type="ECO:0000256" key="10">
    <source>
        <dbReference type="SAM" id="Phobius"/>
    </source>
</evidence>
<sequence length="419" mass="45385">MRRNYLSHGDCVACLDVAFSQVRQNCSTANGGQVIYQGCFLSSSQSESESSAFTPAVTGLITDLVEATPKINGFFAATTRPVFHGSGTVTVYAVAQCIETISQKDCQNCLKSGYINIQSCPPASEGSSLDANCFLRYSDTSFFDNNSITDITAYLRGGSSSAKTTITGAAVGCLCLLLVLAVFLYHQLVRKPNIAQRGYILGLSKLRGQTIYNFKDLKSATGSFSEDCKIGEGGFGDVYKGITRNGDVVAVKKLSIATNKAKADFESEVRLVNFGLARLVSDDQSHLTTGFAGTWGYTAPEYAIHGHLSEKVDTYSFGVVVLEIVSGRRCSNLTTESSTAGSLLEHAWNLYENDMHSDLIDESLDPNEYIIDTIKKIIEIALMCTQSPTSVRPTMSEVLVLLTNDISIQQNLPEKPTLF</sequence>
<evidence type="ECO:0000259" key="12">
    <source>
        <dbReference type="PROSITE" id="PS51473"/>
    </source>
</evidence>
<dbReference type="InterPro" id="IPR052059">
    <property type="entry name" value="CR_Ser/Thr_kinase"/>
</dbReference>
<dbReference type="Pfam" id="PF01657">
    <property type="entry name" value="Stress-antifung"/>
    <property type="match status" value="1"/>
</dbReference>
<keyword evidence="2" id="KW-0808">Transferase</keyword>
<evidence type="ECO:0000256" key="3">
    <source>
        <dbReference type="ARBA" id="ARBA00022729"/>
    </source>
</evidence>
<keyword evidence="14" id="KW-1185">Reference proteome</keyword>
<evidence type="ECO:0000256" key="1">
    <source>
        <dbReference type="ARBA" id="ARBA00022527"/>
    </source>
</evidence>
<dbReference type="Gene3D" id="3.30.430.20">
    <property type="entry name" value="Gnk2 domain, C-X8-C-X2-C motif"/>
    <property type="match status" value="2"/>
</dbReference>
<dbReference type="Proteomes" id="UP001237642">
    <property type="component" value="Unassembled WGS sequence"/>
</dbReference>
<dbReference type="PROSITE" id="PS51473">
    <property type="entry name" value="GNK2"/>
    <property type="match status" value="1"/>
</dbReference>
<keyword evidence="7 9" id="KW-0067">ATP-binding</keyword>
<reference evidence="13" key="2">
    <citation type="submission" date="2023-05" db="EMBL/GenBank/DDBJ databases">
        <authorList>
            <person name="Schelkunov M.I."/>
        </authorList>
    </citation>
    <scope>NUCLEOTIDE SEQUENCE</scope>
    <source>
        <strain evidence="13">Hsosn_3</strain>
        <tissue evidence="13">Leaf</tissue>
    </source>
</reference>
<dbReference type="EMBL" id="JAUIZM010000001">
    <property type="protein sequence ID" value="KAK1401904.1"/>
    <property type="molecule type" value="Genomic_DNA"/>
</dbReference>
<dbReference type="Pfam" id="PF00069">
    <property type="entry name" value="Pkinase"/>
    <property type="match status" value="1"/>
</dbReference>
<dbReference type="GO" id="GO:0004674">
    <property type="term" value="F:protein serine/threonine kinase activity"/>
    <property type="evidence" value="ECO:0007669"/>
    <property type="project" value="UniProtKB-KW"/>
</dbReference>
<evidence type="ECO:0000313" key="14">
    <source>
        <dbReference type="Proteomes" id="UP001237642"/>
    </source>
</evidence>
<feature type="domain" description="Protein kinase" evidence="11">
    <location>
        <begin position="1"/>
        <end position="408"/>
    </location>
</feature>
<accession>A0AAD8JD49</accession>
<evidence type="ECO:0000256" key="9">
    <source>
        <dbReference type="PROSITE-ProRule" id="PRU10141"/>
    </source>
</evidence>
<comment type="caution">
    <text evidence="13">The sequence shown here is derived from an EMBL/GenBank/DDBJ whole genome shotgun (WGS) entry which is preliminary data.</text>
</comment>
<name>A0AAD8JD49_9APIA</name>
<evidence type="ECO:0000256" key="6">
    <source>
        <dbReference type="ARBA" id="ARBA00022777"/>
    </source>
</evidence>
<dbReference type="PROSITE" id="PS50011">
    <property type="entry name" value="PROTEIN_KINASE_DOM"/>
    <property type="match status" value="1"/>
</dbReference>
<feature type="domain" description="Gnk2-homologous" evidence="12">
    <location>
        <begin position="35"/>
        <end position="142"/>
    </location>
</feature>
<keyword evidence="5 9" id="KW-0547">Nucleotide-binding</keyword>
<keyword evidence="10" id="KW-0812">Transmembrane</keyword>
<dbReference type="InterPro" id="IPR017441">
    <property type="entry name" value="Protein_kinase_ATP_BS"/>
</dbReference>
<keyword evidence="10" id="KW-1133">Transmembrane helix</keyword>
<evidence type="ECO:0000256" key="2">
    <source>
        <dbReference type="ARBA" id="ARBA00022679"/>
    </source>
</evidence>
<keyword evidence="1" id="KW-0723">Serine/threonine-protein kinase</keyword>
<dbReference type="PROSITE" id="PS00107">
    <property type="entry name" value="PROTEIN_KINASE_ATP"/>
    <property type="match status" value="1"/>
</dbReference>
<protein>
    <submittedName>
        <fullName evidence="13">Cysteine-rich receptor-like protein kinase</fullName>
    </submittedName>
</protein>
<dbReference type="GO" id="GO:0005524">
    <property type="term" value="F:ATP binding"/>
    <property type="evidence" value="ECO:0007669"/>
    <property type="project" value="UniProtKB-UniRule"/>
</dbReference>
<dbReference type="InterPro" id="IPR011009">
    <property type="entry name" value="Kinase-like_dom_sf"/>
</dbReference>
<evidence type="ECO:0000259" key="11">
    <source>
        <dbReference type="PROSITE" id="PS50011"/>
    </source>
</evidence>
<keyword evidence="10" id="KW-0472">Membrane</keyword>
<gene>
    <name evidence="13" type="ORF">POM88_001509</name>
</gene>
<keyword evidence="3" id="KW-0732">Signal</keyword>
<feature type="binding site" evidence="9">
    <location>
        <position position="253"/>
    </location>
    <ligand>
        <name>ATP</name>
        <dbReference type="ChEBI" id="CHEBI:30616"/>
    </ligand>
</feature>
<dbReference type="AlphaFoldDB" id="A0AAD8JD49"/>
<evidence type="ECO:0000256" key="4">
    <source>
        <dbReference type="ARBA" id="ARBA00022737"/>
    </source>
</evidence>
<keyword evidence="4" id="KW-0677">Repeat</keyword>
<dbReference type="InterPro" id="IPR002902">
    <property type="entry name" value="GNK2"/>
</dbReference>
<keyword evidence="8 13" id="KW-0675">Receptor</keyword>
<dbReference type="PANTHER" id="PTHR47973">
    <property type="entry name" value="CYSTEINE-RICH RECEPTOR-LIKE PROTEIN KINASE 3"/>
    <property type="match status" value="1"/>
</dbReference>
<organism evidence="13 14">
    <name type="scientific">Heracleum sosnowskyi</name>
    <dbReference type="NCBI Taxonomy" id="360622"/>
    <lineage>
        <taxon>Eukaryota</taxon>
        <taxon>Viridiplantae</taxon>
        <taxon>Streptophyta</taxon>
        <taxon>Embryophyta</taxon>
        <taxon>Tracheophyta</taxon>
        <taxon>Spermatophyta</taxon>
        <taxon>Magnoliopsida</taxon>
        <taxon>eudicotyledons</taxon>
        <taxon>Gunneridae</taxon>
        <taxon>Pentapetalae</taxon>
        <taxon>asterids</taxon>
        <taxon>campanulids</taxon>
        <taxon>Apiales</taxon>
        <taxon>Apiaceae</taxon>
        <taxon>Apioideae</taxon>
        <taxon>apioid superclade</taxon>
        <taxon>Tordylieae</taxon>
        <taxon>Tordyliinae</taxon>
        <taxon>Heracleum</taxon>
    </lineage>
</organism>
<dbReference type="CDD" id="cd23509">
    <property type="entry name" value="Gnk2-like"/>
    <property type="match status" value="2"/>
</dbReference>
<evidence type="ECO:0000256" key="5">
    <source>
        <dbReference type="ARBA" id="ARBA00022741"/>
    </source>
</evidence>
<reference evidence="13" key="1">
    <citation type="submission" date="2023-02" db="EMBL/GenBank/DDBJ databases">
        <title>Genome of toxic invasive species Heracleum sosnowskyi carries increased number of genes despite the absence of recent whole-genome duplications.</title>
        <authorList>
            <person name="Schelkunov M."/>
            <person name="Shtratnikova V."/>
            <person name="Makarenko M."/>
            <person name="Klepikova A."/>
            <person name="Omelchenko D."/>
            <person name="Novikova G."/>
            <person name="Obukhova E."/>
            <person name="Bogdanov V."/>
            <person name="Penin A."/>
            <person name="Logacheva M."/>
        </authorList>
    </citation>
    <scope>NUCLEOTIDE SEQUENCE</scope>
    <source>
        <strain evidence="13">Hsosn_3</strain>
        <tissue evidence="13">Leaf</tissue>
    </source>
</reference>
<evidence type="ECO:0000256" key="7">
    <source>
        <dbReference type="ARBA" id="ARBA00022840"/>
    </source>
</evidence>
<dbReference type="Gene3D" id="3.30.200.20">
    <property type="entry name" value="Phosphorylase Kinase, domain 1"/>
    <property type="match status" value="1"/>
</dbReference>
<dbReference type="InterPro" id="IPR038408">
    <property type="entry name" value="GNK2_sf"/>
</dbReference>